<gene>
    <name evidence="1" type="ORF">ARMOST_14183</name>
</gene>
<dbReference type="Proteomes" id="UP000219338">
    <property type="component" value="Unassembled WGS sequence"/>
</dbReference>
<sequence length="56" mass="6575">MLLRRKCLPFSHTFETNLYVAVDVKGDRLVTWVSPRLVSRQSRPMIHHGSFHKKPT</sequence>
<keyword evidence="2" id="KW-1185">Reference proteome</keyword>
<proteinExistence type="predicted"/>
<organism evidence="1 2">
    <name type="scientific">Armillaria ostoyae</name>
    <name type="common">Armillaria root rot fungus</name>
    <dbReference type="NCBI Taxonomy" id="47428"/>
    <lineage>
        <taxon>Eukaryota</taxon>
        <taxon>Fungi</taxon>
        <taxon>Dikarya</taxon>
        <taxon>Basidiomycota</taxon>
        <taxon>Agaricomycotina</taxon>
        <taxon>Agaricomycetes</taxon>
        <taxon>Agaricomycetidae</taxon>
        <taxon>Agaricales</taxon>
        <taxon>Marasmiineae</taxon>
        <taxon>Physalacriaceae</taxon>
        <taxon>Armillaria</taxon>
    </lineage>
</organism>
<dbReference type="AlphaFoldDB" id="A0A284RPW1"/>
<dbReference type="EMBL" id="FUEG01000013">
    <property type="protein sequence ID" value="SJL10789.1"/>
    <property type="molecule type" value="Genomic_DNA"/>
</dbReference>
<evidence type="ECO:0000313" key="2">
    <source>
        <dbReference type="Proteomes" id="UP000219338"/>
    </source>
</evidence>
<evidence type="ECO:0000313" key="1">
    <source>
        <dbReference type="EMBL" id="SJL10789.1"/>
    </source>
</evidence>
<accession>A0A284RPW1</accession>
<name>A0A284RPW1_ARMOS</name>
<protein>
    <submittedName>
        <fullName evidence="1">Uncharacterized protein</fullName>
    </submittedName>
</protein>
<reference evidence="2" key="1">
    <citation type="journal article" date="2017" name="Nat. Ecol. Evol.">
        <title>Genome expansion and lineage-specific genetic innovations in the forest pathogenic fungi Armillaria.</title>
        <authorList>
            <person name="Sipos G."/>
            <person name="Prasanna A.N."/>
            <person name="Walter M.C."/>
            <person name="O'Connor E."/>
            <person name="Balint B."/>
            <person name="Krizsan K."/>
            <person name="Kiss B."/>
            <person name="Hess J."/>
            <person name="Varga T."/>
            <person name="Slot J."/>
            <person name="Riley R."/>
            <person name="Boka B."/>
            <person name="Rigling D."/>
            <person name="Barry K."/>
            <person name="Lee J."/>
            <person name="Mihaltcheva S."/>
            <person name="LaButti K."/>
            <person name="Lipzen A."/>
            <person name="Waldron R."/>
            <person name="Moloney N.M."/>
            <person name="Sperisen C."/>
            <person name="Kredics L."/>
            <person name="Vagvoelgyi C."/>
            <person name="Patrignani A."/>
            <person name="Fitzpatrick D."/>
            <person name="Nagy I."/>
            <person name="Doyle S."/>
            <person name="Anderson J.B."/>
            <person name="Grigoriev I.V."/>
            <person name="Gueldener U."/>
            <person name="Muensterkoetter M."/>
            <person name="Nagy L.G."/>
        </authorList>
    </citation>
    <scope>NUCLEOTIDE SEQUENCE [LARGE SCALE GENOMIC DNA]</scope>
    <source>
        <strain evidence="2">C18/9</strain>
    </source>
</reference>